<organism evidence="2 4">
    <name type="scientific">Dracunculus medinensis</name>
    <name type="common">Guinea worm</name>
    <dbReference type="NCBI Taxonomy" id="318479"/>
    <lineage>
        <taxon>Eukaryota</taxon>
        <taxon>Metazoa</taxon>
        <taxon>Ecdysozoa</taxon>
        <taxon>Nematoda</taxon>
        <taxon>Chromadorea</taxon>
        <taxon>Rhabditida</taxon>
        <taxon>Spirurina</taxon>
        <taxon>Dracunculoidea</taxon>
        <taxon>Dracunculidae</taxon>
        <taxon>Dracunculus</taxon>
    </lineage>
</organism>
<proteinExistence type="predicted"/>
<reference evidence="1 3" key="2">
    <citation type="submission" date="2018-11" db="EMBL/GenBank/DDBJ databases">
        <authorList>
            <consortium name="Pathogen Informatics"/>
        </authorList>
    </citation>
    <scope>NUCLEOTIDE SEQUENCE [LARGE SCALE GENOMIC DNA]</scope>
</reference>
<evidence type="ECO:0000313" key="3">
    <source>
        <dbReference type="Proteomes" id="UP000274756"/>
    </source>
</evidence>
<accession>A0A0N4U2G5</accession>
<gene>
    <name evidence="1" type="ORF">DME_LOCUS5228</name>
</gene>
<keyword evidence="3" id="KW-1185">Reference proteome</keyword>
<dbReference type="WBParaSite" id="DME_0000086801-mRNA-1">
    <property type="protein sequence ID" value="DME_0000086801-mRNA-1"/>
    <property type="gene ID" value="DME_0000086801"/>
</dbReference>
<dbReference type="Proteomes" id="UP000274756">
    <property type="component" value="Unassembled WGS sequence"/>
</dbReference>
<dbReference type="EMBL" id="UYYG01001152">
    <property type="protein sequence ID" value="VDN55255.1"/>
    <property type="molecule type" value="Genomic_DNA"/>
</dbReference>
<dbReference type="Proteomes" id="UP000038040">
    <property type="component" value="Unplaced"/>
</dbReference>
<evidence type="ECO:0000313" key="2">
    <source>
        <dbReference type="Proteomes" id="UP000038040"/>
    </source>
</evidence>
<evidence type="ECO:0000313" key="4">
    <source>
        <dbReference type="WBParaSite" id="DME_0000086801-mRNA-1"/>
    </source>
</evidence>
<dbReference type="AlphaFoldDB" id="A0A0N4U2G5"/>
<sequence length="77" mass="9368">MNGLSRSSFDYFPIAFLDQLMNRNIRLLLDFVERLNTHNSNIFRRMYSENEDLRFKSLDRIELFAFFVDYCSRSDEL</sequence>
<evidence type="ECO:0000313" key="1">
    <source>
        <dbReference type="EMBL" id="VDN55255.1"/>
    </source>
</evidence>
<name>A0A0N4U2G5_DRAME</name>
<protein>
    <submittedName>
        <fullName evidence="1 4">Uncharacterized protein</fullName>
    </submittedName>
</protein>
<reference evidence="4" key="1">
    <citation type="submission" date="2017-02" db="UniProtKB">
        <authorList>
            <consortium name="WormBaseParasite"/>
        </authorList>
    </citation>
    <scope>IDENTIFICATION</scope>
</reference>